<dbReference type="InterPro" id="IPR029069">
    <property type="entry name" value="HotDog_dom_sf"/>
</dbReference>
<keyword evidence="5" id="KW-1003">Cell membrane</keyword>
<comment type="catalytic activity">
    <reaction evidence="24">
        <text>decanoyl-CoA + H2O = decanoate + CoA + H(+)</text>
        <dbReference type="Rhea" id="RHEA:40059"/>
        <dbReference type="ChEBI" id="CHEBI:15377"/>
        <dbReference type="ChEBI" id="CHEBI:15378"/>
        <dbReference type="ChEBI" id="CHEBI:27689"/>
        <dbReference type="ChEBI" id="CHEBI:57287"/>
        <dbReference type="ChEBI" id="CHEBI:61430"/>
    </reaction>
    <physiologicalReaction direction="left-to-right" evidence="24">
        <dbReference type="Rhea" id="RHEA:40060"/>
    </physiologicalReaction>
</comment>
<evidence type="ECO:0000256" key="16">
    <source>
        <dbReference type="ARBA" id="ARBA00035852"/>
    </source>
</evidence>
<comment type="catalytic activity">
    <reaction evidence="16">
        <text>(5Z,8Z,11Z,14Z)-eicosatetraenoyl-CoA + H2O = (5Z,8Z,11Z,14Z)-eicosatetraenoate + CoA + H(+)</text>
        <dbReference type="Rhea" id="RHEA:40151"/>
        <dbReference type="ChEBI" id="CHEBI:15377"/>
        <dbReference type="ChEBI" id="CHEBI:15378"/>
        <dbReference type="ChEBI" id="CHEBI:32395"/>
        <dbReference type="ChEBI" id="CHEBI:57287"/>
        <dbReference type="ChEBI" id="CHEBI:57368"/>
    </reaction>
    <physiologicalReaction direction="left-to-right" evidence="16">
        <dbReference type="Rhea" id="RHEA:40152"/>
    </physiologicalReaction>
</comment>
<dbReference type="CDD" id="cd03443">
    <property type="entry name" value="PaaI_thioesterase"/>
    <property type="match status" value="1"/>
</dbReference>
<keyword evidence="15" id="KW-0966">Cell projection</keyword>
<evidence type="ECO:0000256" key="3">
    <source>
        <dbReference type="ARBA" id="ARBA00004632"/>
    </source>
</evidence>
<evidence type="ECO:0000256" key="17">
    <source>
        <dbReference type="ARBA" id="ARBA00037002"/>
    </source>
</evidence>
<comment type="catalytic activity">
    <reaction evidence="26">
        <text>tetradecanoyl-CoA + H2O = tetradecanoate + CoA + H(+)</text>
        <dbReference type="Rhea" id="RHEA:40119"/>
        <dbReference type="ChEBI" id="CHEBI:15377"/>
        <dbReference type="ChEBI" id="CHEBI:15378"/>
        <dbReference type="ChEBI" id="CHEBI:30807"/>
        <dbReference type="ChEBI" id="CHEBI:57287"/>
        <dbReference type="ChEBI" id="CHEBI:57385"/>
    </reaction>
    <physiologicalReaction direction="left-to-right" evidence="26">
        <dbReference type="Rhea" id="RHEA:40120"/>
    </physiologicalReaction>
</comment>
<evidence type="ECO:0000256" key="19">
    <source>
        <dbReference type="ARBA" id="ARBA00038848"/>
    </source>
</evidence>
<dbReference type="InterPro" id="IPR006683">
    <property type="entry name" value="Thioestr_dom"/>
</dbReference>
<evidence type="ECO:0000256" key="7">
    <source>
        <dbReference type="ARBA" id="ARBA00022703"/>
    </source>
</evidence>
<evidence type="ECO:0000256" key="21">
    <source>
        <dbReference type="ARBA" id="ARBA00043210"/>
    </source>
</evidence>
<keyword evidence="9" id="KW-0378">Hydrolase</keyword>
<dbReference type="GO" id="GO:0005743">
    <property type="term" value="C:mitochondrial inner membrane"/>
    <property type="evidence" value="ECO:0007669"/>
    <property type="project" value="UniProtKB-SubCell"/>
</dbReference>
<dbReference type="EC" id="3.1.2.2" evidence="19"/>
<comment type="catalytic activity">
    <reaction evidence="17">
        <text>(9Z)-octadecenoyl-CoA + H2O = (9Z)-octadecenoate + CoA + H(+)</text>
        <dbReference type="Rhea" id="RHEA:40139"/>
        <dbReference type="ChEBI" id="CHEBI:15377"/>
        <dbReference type="ChEBI" id="CHEBI:15378"/>
        <dbReference type="ChEBI" id="CHEBI:30823"/>
        <dbReference type="ChEBI" id="CHEBI:57287"/>
        <dbReference type="ChEBI" id="CHEBI:57387"/>
    </reaction>
    <physiologicalReaction direction="left-to-right" evidence="17">
        <dbReference type="Rhea" id="RHEA:40140"/>
    </physiologicalReaction>
</comment>
<dbReference type="EMBL" id="CAEZXM010000035">
    <property type="protein sequence ID" value="CAB4682430.1"/>
    <property type="molecule type" value="Genomic_DNA"/>
</dbReference>
<evidence type="ECO:0000313" key="28">
    <source>
        <dbReference type="EMBL" id="CAB4682430.1"/>
    </source>
</evidence>
<dbReference type="Gene3D" id="3.10.129.10">
    <property type="entry name" value="Hotdog Thioesterase"/>
    <property type="match status" value="1"/>
</dbReference>
<comment type="catalytic activity">
    <reaction evidence="23">
        <text>hexadecanoyl-CoA + H2O = hexadecanoate + CoA + H(+)</text>
        <dbReference type="Rhea" id="RHEA:16645"/>
        <dbReference type="ChEBI" id="CHEBI:7896"/>
        <dbReference type="ChEBI" id="CHEBI:15377"/>
        <dbReference type="ChEBI" id="CHEBI:15378"/>
        <dbReference type="ChEBI" id="CHEBI:57287"/>
        <dbReference type="ChEBI" id="CHEBI:57379"/>
        <dbReference type="EC" id="3.1.2.2"/>
    </reaction>
    <physiologicalReaction direction="left-to-right" evidence="23">
        <dbReference type="Rhea" id="RHEA:16646"/>
    </physiologicalReaction>
</comment>
<comment type="catalytic activity">
    <reaction evidence="22">
        <text>octanoyl-CoA + H2O = octanoate + CoA + H(+)</text>
        <dbReference type="Rhea" id="RHEA:30143"/>
        <dbReference type="ChEBI" id="CHEBI:15377"/>
        <dbReference type="ChEBI" id="CHEBI:15378"/>
        <dbReference type="ChEBI" id="CHEBI:25646"/>
        <dbReference type="ChEBI" id="CHEBI:57287"/>
        <dbReference type="ChEBI" id="CHEBI:57386"/>
    </reaction>
    <physiologicalReaction direction="left-to-right" evidence="22">
        <dbReference type="Rhea" id="RHEA:30144"/>
    </physiologicalReaction>
</comment>
<keyword evidence="13" id="KW-0496">Mitochondrion</keyword>
<keyword evidence="14" id="KW-0472">Membrane</keyword>
<keyword evidence="11" id="KW-0809">Transit peptide</keyword>
<evidence type="ECO:0000256" key="14">
    <source>
        <dbReference type="ARBA" id="ARBA00023136"/>
    </source>
</evidence>
<proteinExistence type="inferred from homology"/>
<evidence type="ECO:0000256" key="1">
    <source>
        <dbReference type="ARBA" id="ARBA00004496"/>
    </source>
</evidence>
<reference evidence="28" key="1">
    <citation type="submission" date="2020-05" db="EMBL/GenBank/DDBJ databases">
        <authorList>
            <person name="Chiriac C."/>
            <person name="Salcher M."/>
            <person name="Ghai R."/>
            <person name="Kavagutti S V."/>
        </authorList>
    </citation>
    <scope>NUCLEOTIDE SEQUENCE</scope>
</reference>
<evidence type="ECO:0000256" key="11">
    <source>
        <dbReference type="ARBA" id="ARBA00022946"/>
    </source>
</evidence>
<comment type="catalytic activity">
    <reaction evidence="25">
        <text>dodecanoyl-CoA + H2O = dodecanoate + CoA + H(+)</text>
        <dbReference type="Rhea" id="RHEA:30135"/>
        <dbReference type="ChEBI" id="CHEBI:15377"/>
        <dbReference type="ChEBI" id="CHEBI:15378"/>
        <dbReference type="ChEBI" id="CHEBI:18262"/>
        <dbReference type="ChEBI" id="CHEBI:57287"/>
        <dbReference type="ChEBI" id="CHEBI:57375"/>
    </reaction>
    <physiologicalReaction direction="left-to-right" evidence="25">
        <dbReference type="Rhea" id="RHEA:30136"/>
    </physiologicalReaction>
</comment>
<evidence type="ECO:0000256" key="13">
    <source>
        <dbReference type="ARBA" id="ARBA00023128"/>
    </source>
</evidence>
<evidence type="ECO:0000256" key="12">
    <source>
        <dbReference type="ARBA" id="ARBA00023098"/>
    </source>
</evidence>
<keyword evidence="6" id="KW-0963">Cytoplasm</keyword>
<keyword evidence="8" id="KW-0999">Mitochondrion inner membrane</keyword>
<dbReference type="GO" id="GO:0032587">
    <property type="term" value="C:ruffle membrane"/>
    <property type="evidence" value="ECO:0007669"/>
    <property type="project" value="UniProtKB-SubCell"/>
</dbReference>
<organism evidence="28">
    <name type="scientific">freshwater metagenome</name>
    <dbReference type="NCBI Taxonomy" id="449393"/>
    <lineage>
        <taxon>unclassified sequences</taxon>
        <taxon>metagenomes</taxon>
        <taxon>ecological metagenomes</taxon>
    </lineage>
</organism>
<dbReference type="Pfam" id="PF03061">
    <property type="entry name" value="4HBT"/>
    <property type="match status" value="1"/>
</dbReference>
<dbReference type="AlphaFoldDB" id="A0A6J6N710"/>
<evidence type="ECO:0000256" key="25">
    <source>
        <dbReference type="ARBA" id="ARBA00048074"/>
    </source>
</evidence>
<dbReference type="InterPro" id="IPR052365">
    <property type="entry name" value="THEM4/THEM5_acyl-CoA_thioest"/>
</dbReference>
<feature type="domain" description="Thioesterase" evidence="27">
    <location>
        <begin position="84"/>
        <end position="153"/>
    </location>
</feature>
<sequence length="176" mass="19417">MAEALTAFSQRLVQGEHRAREKQGFHEHWNTNIAEGEVVASWSDRPISGITSPWSVEPDVRRHGDGVQAKVTFGAAHEGAPERCHGGIVAALFDDILGSVLAVIGQGAFTGELTIRYVAPVPLYRELLCTCWIERRDGRKLYLSGELTLEGQVLSRATSIFIQPRMAETQSTFEPE</sequence>
<dbReference type="SUPFAM" id="SSF54637">
    <property type="entry name" value="Thioesterase/thiol ester dehydrase-isomerase"/>
    <property type="match status" value="1"/>
</dbReference>
<comment type="subcellular location">
    <subcellularLocation>
        <location evidence="3">Cell projection</location>
        <location evidence="3">Ruffle membrane</location>
    </subcellularLocation>
    <subcellularLocation>
        <location evidence="1">Cytoplasm</location>
    </subcellularLocation>
    <subcellularLocation>
        <location evidence="4">Mitochondrion inner membrane</location>
        <topology evidence="4">Peripheral membrane protein</topology>
    </subcellularLocation>
    <subcellularLocation>
        <location evidence="2">Mitochondrion intermembrane space</location>
    </subcellularLocation>
</comment>
<dbReference type="PANTHER" id="PTHR12418:SF19">
    <property type="entry name" value="ACYL-COENZYME A THIOESTERASE THEM4"/>
    <property type="match status" value="1"/>
</dbReference>
<keyword evidence="10" id="KW-0276">Fatty acid metabolism</keyword>
<gene>
    <name evidence="28" type="ORF">UFOPK2366_00300</name>
</gene>
<comment type="similarity">
    <text evidence="18">Belongs to the THEM4/THEM5 thioesterase family.</text>
</comment>
<dbReference type="GO" id="GO:0006631">
    <property type="term" value="P:fatty acid metabolic process"/>
    <property type="evidence" value="ECO:0007669"/>
    <property type="project" value="UniProtKB-KW"/>
</dbReference>
<evidence type="ECO:0000256" key="4">
    <source>
        <dbReference type="ARBA" id="ARBA00004637"/>
    </source>
</evidence>
<evidence type="ECO:0000256" key="23">
    <source>
        <dbReference type="ARBA" id="ARBA00047734"/>
    </source>
</evidence>
<evidence type="ECO:0000256" key="22">
    <source>
        <dbReference type="ARBA" id="ARBA00047588"/>
    </source>
</evidence>
<keyword evidence="12" id="KW-0443">Lipid metabolism</keyword>
<keyword evidence="7" id="KW-0053">Apoptosis</keyword>
<evidence type="ECO:0000256" key="6">
    <source>
        <dbReference type="ARBA" id="ARBA00022490"/>
    </source>
</evidence>
<dbReference type="GO" id="GO:0006915">
    <property type="term" value="P:apoptotic process"/>
    <property type="evidence" value="ECO:0007669"/>
    <property type="project" value="UniProtKB-KW"/>
</dbReference>
<dbReference type="PANTHER" id="PTHR12418">
    <property type="entry name" value="ACYL-COENZYME A THIOESTERASE THEM4"/>
    <property type="match status" value="1"/>
</dbReference>
<evidence type="ECO:0000256" key="8">
    <source>
        <dbReference type="ARBA" id="ARBA00022792"/>
    </source>
</evidence>
<evidence type="ECO:0000259" key="27">
    <source>
        <dbReference type="Pfam" id="PF03061"/>
    </source>
</evidence>
<name>A0A6J6N710_9ZZZZ</name>
<evidence type="ECO:0000256" key="5">
    <source>
        <dbReference type="ARBA" id="ARBA00022475"/>
    </source>
</evidence>
<accession>A0A6J6N710</accession>
<protein>
    <recommendedName>
        <fullName evidence="20">Acyl-coenzyme A thioesterase THEM4</fullName>
        <ecNumber evidence="19">3.1.2.2</ecNumber>
    </recommendedName>
    <alternativeName>
        <fullName evidence="21">Thioesterase superfamily member 4</fullName>
    </alternativeName>
</protein>
<dbReference type="GO" id="GO:0005758">
    <property type="term" value="C:mitochondrial intermembrane space"/>
    <property type="evidence" value="ECO:0007669"/>
    <property type="project" value="UniProtKB-SubCell"/>
</dbReference>
<evidence type="ECO:0000256" key="9">
    <source>
        <dbReference type="ARBA" id="ARBA00022801"/>
    </source>
</evidence>
<evidence type="ECO:0000256" key="24">
    <source>
        <dbReference type="ARBA" id="ARBA00047969"/>
    </source>
</evidence>
<evidence type="ECO:0000256" key="2">
    <source>
        <dbReference type="ARBA" id="ARBA00004569"/>
    </source>
</evidence>
<evidence type="ECO:0000256" key="18">
    <source>
        <dbReference type="ARBA" id="ARBA00038456"/>
    </source>
</evidence>
<evidence type="ECO:0000256" key="20">
    <source>
        <dbReference type="ARBA" id="ARBA00040123"/>
    </source>
</evidence>
<evidence type="ECO:0000256" key="10">
    <source>
        <dbReference type="ARBA" id="ARBA00022832"/>
    </source>
</evidence>
<evidence type="ECO:0000256" key="15">
    <source>
        <dbReference type="ARBA" id="ARBA00023273"/>
    </source>
</evidence>
<evidence type="ECO:0000256" key="26">
    <source>
        <dbReference type="ARBA" id="ARBA00048180"/>
    </source>
</evidence>
<dbReference type="GO" id="GO:0016787">
    <property type="term" value="F:hydrolase activity"/>
    <property type="evidence" value="ECO:0007669"/>
    <property type="project" value="UniProtKB-KW"/>
</dbReference>